<comment type="caution">
    <text evidence="2">The sequence shown here is derived from an EMBL/GenBank/DDBJ whole genome shotgun (WGS) entry which is preliminary data.</text>
</comment>
<dbReference type="InterPro" id="IPR055878">
    <property type="entry name" value="DUF7455"/>
</dbReference>
<dbReference type="Proteomes" id="UP000567922">
    <property type="component" value="Unassembled WGS sequence"/>
</dbReference>
<dbReference type="Pfam" id="PF24254">
    <property type="entry name" value="DUF7455"/>
    <property type="match status" value="1"/>
</dbReference>
<evidence type="ECO:0000313" key="2">
    <source>
        <dbReference type="EMBL" id="MBB3038442.1"/>
    </source>
</evidence>
<dbReference type="RefSeq" id="WP_041450962.1">
    <property type="nucleotide sequence ID" value="NZ_BDDI01000008.1"/>
</dbReference>
<organism evidence="2 3">
    <name type="scientific">Hoyosella altamirensis</name>
    <dbReference type="NCBI Taxonomy" id="616997"/>
    <lineage>
        <taxon>Bacteria</taxon>
        <taxon>Bacillati</taxon>
        <taxon>Actinomycetota</taxon>
        <taxon>Actinomycetes</taxon>
        <taxon>Mycobacteriales</taxon>
        <taxon>Hoyosellaceae</taxon>
        <taxon>Hoyosella</taxon>
    </lineage>
</organism>
<feature type="domain" description="DUF7455" evidence="1">
    <location>
        <begin position="10"/>
        <end position="57"/>
    </location>
</feature>
<sequence length="63" mass="6778">MTATATTVRLTATDRCDRCSARARVMATLPSGGELLFCNHHANEFQPKLTELEAIVAVAADDD</sequence>
<dbReference type="OrthoDB" id="3539048at2"/>
<protein>
    <recommendedName>
        <fullName evidence="1">DUF7455 domain-containing protein</fullName>
    </recommendedName>
</protein>
<name>A0A839RN90_9ACTN</name>
<evidence type="ECO:0000259" key="1">
    <source>
        <dbReference type="Pfam" id="PF24254"/>
    </source>
</evidence>
<keyword evidence="3" id="KW-1185">Reference proteome</keyword>
<dbReference type="AlphaFoldDB" id="A0A839RN90"/>
<accession>A0A839RN90</accession>
<reference evidence="2 3" key="1">
    <citation type="submission" date="2020-08" db="EMBL/GenBank/DDBJ databases">
        <title>Sequencing the genomes of 1000 actinobacteria strains.</title>
        <authorList>
            <person name="Klenk H.-P."/>
        </authorList>
    </citation>
    <scope>NUCLEOTIDE SEQUENCE [LARGE SCALE GENOMIC DNA]</scope>
    <source>
        <strain evidence="2 3">DSM 45258</strain>
    </source>
</reference>
<proteinExistence type="predicted"/>
<gene>
    <name evidence="2" type="ORF">FHU29_002911</name>
</gene>
<dbReference type="EMBL" id="JACHWS010000003">
    <property type="protein sequence ID" value="MBB3038442.1"/>
    <property type="molecule type" value="Genomic_DNA"/>
</dbReference>
<evidence type="ECO:0000313" key="3">
    <source>
        <dbReference type="Proteomes" id="UP000567922"/>
    </source>
</evidence>